<gene>
    <name evidence="1" type="ORF">WKI47_18400</name>
</gene>
<name>A0ACC6PG63_9BACL</name>
<keyword evidence="2" id="KW-1185">Reference proteome</keyword>
<evidence type="ECO:0000313" key="1">
    <source>
        <dbReference type="EMBL" id="MEJ8305886.1"/>
    </source>
</evidence>
<reference evidence="1" key="1">
    <citation type="submission" date="2024-03" db="EMBL/GenBank/DDBJ databases">
        <title>Whole genome sequecning of epiphytes from Marcgravia umbellata leaves.</title>
        <authorList>
            <person name="Kumar G."/>
            <person name="Savka M.A."/>
        </authorList>
    </citation>
    <scope>NUCLEOTIDE SEQUENCE</scope>
    <source>
        <strain evidence="1">RIT_BL5</strain>
    </source>
</reference>
<evidence type="ECO:0000313" key="2">
    <source>
        <dbReference type="Proteomes" id="UP001380953"/>
    </source>
</evidence>
<proteinExistence type="predicted"/>
<dbReference type="EMBL" id="JBBKAR010000046">
    <property type="protein sequence ID" value="MEJ8305886.1"/>
    <property type="molecule type" value="Genomic_DNA"/>
</dbReference>
<protein>
    <submittedName>
        <fullName evidence="1">EVE domain-containing protein</fullName>
    </submittedName>
</protein>
<sequence>MTNTSSPISPSADLVLPGLRYWVGVVSASHVDHAIEQGIAQTCHGKAQSLNRMKPGDWLIYYSPRTDMNSGAPLQAFTAIGQVADDRVYRYKMSDTFIPYRRDMHYLPAKPVRIAGLLERLSFTKGRRSWGQAFRFGQFEITPEDFRVIADLMLETGDEGEKRLSFLSMINSYNSSGKG</sequence>
<accession>A0ACC6PG63</accession>
<dbReference type="Proteomes" id="UP001380953">
    <property type="component" value="Unassembled WGS sequence"/>
</dbReference>
<comment type="caution">
    <text evidence="1">The sequence shown here is derived from an EMBL/GenBank/DDBJ whole genome shotgun (WGS) entry which is preliminary data.</text>
</comment>
<organism evidence="1 2">
    <name type="scientific">Saccharibacillus sacchari</name>
    <dbReference type="NCBI Taxonomy" id="456493"/>
    <lineage>
        <taxon>Bacteria</taxon>
        <taxon>Bacillati</taxon>
        <taxon>Bacillota</taxon>
        <taxon>Bacilli</taxon>
        <taxon>Bacillales</taxon>
        <taxon>Paenibacillaceae</taxon>
        <taxon>Saccharibacillus</taxon>
    </lineage>
</organism>